<proteinExistence type="predicted"/>
<evidence type="ECO:0000313" key="1">
    <source>
        <dbReference type="EMBL" id="BDU47020.1"/>
    </source>
</evidence>
<reference evidence="1" key="1">
    <citation type="submission" date="2022-11" db="EMBL/GenBank/DDBJ databases">
        <title>A novel segmented RNA virus that induces male killing in a noctuid moth.</title>
        <authorList>
            <person name="Nagamine K."/>
            <person name="Kanno Y."/>
            <person name="Sahara K."/>
            <person name="Fukushi M."/>
            <person name="Ishikawa Y."/>
            <person name="Terao M."/>
            <person name="Kageyama D."/>
            <person name="Shintani Y."/>
        </authorList>
    </citation>
    <scope>NUCLEOTIDE SEQUENCE</scope>
</reference>
<accession>A0AA86IVU2</accession>
<dbReference type="EMBL" id="LC740466">
    <property type="protein sequence ID" value="BDU47020.1"/>
    <property type="molecule type" value="Genomic_RNA"/>
</dbReference>
<dbReference type="Pfam" id="PF19234">
    <property type="entry name" value="DUF5887"/>
    <property type="match status" value="1"/>
</dbReference>
<organism evidence="1">
    <name type="scientific">Spodoptera litura male-killing virus</name>
    <dbReference type="NCBI Taxonomy" id="2996810"/>
    <lineage>
        <taxon>Viruses</taxon>
        <taxon>Riboviria</taxon>
    </lineage>
</organism>
<protein>
    <submittedName>
        <fullName evidence="1">Acetyltransferase-like protein</fullName>
    </submittedName>
</protein>
<sequence length="191" mass="22118">MEVVKFDLNNLYLANTMHHYCGFYSNFILPQLIGNFVTIDNRNYTLEPKTIICSAYNGRDTIITEMSYLITDKINKVGSYIYNNGNLVGLVTRNNIDKIIPIQNGFNNINIHLSNIQLEHRVKTKLIAYADQQFDNKQQLLEYLENNVNNNHQPKAIIYTDCNNNNAQLIVYENGLNIINTHLRNKYVSIN</sequence>
<name>A0AA86IVU2_9VIRU</name>
<dbReference type="InterPro" id="IPR045369">
    <property type="entry name" value="DUF5887"/>
</dbReference>